<dbReference type="OrthoDB" id="120976at2759"/>
<gene>
    <name evidence="2" type="ORF">FGO68_gene13445</name>
</gene>
<dbReference type="Proteomes" id="UP000785679">
    <property type="component" value="Unassembled WGS sequence"/>
</dbReference>
<feature type="transmembrane region" description="Helical" evidence="1">
    <location>
        <begin position="133"/>
        <end position="151"/>
    </location>
</feature>
<accession>A0A8J8T0T5</accession>
<sequence>MEKEDLRTLESAMYISDADFPVSTLQNRFKQSSTALLAITFILFFAYSGIKFWIHRKTGFGNDKAAMQELPEILPIFVRVVEYDLAPSLLVFFCIMGLGEFYVFAAIFGYFIICVGALLTISYKMNKPQMIKTFRIMLVAFTVCGFFNIFIDNMIFTDASPDRLLSFAYPGNQ</sequence>
<organism evidence="2 3">
    <name type="scientific">Halteria grandinella</name>
    <dbReference type="NCBI Taxonomy" id="5974"/>
    <lineage>
        <taxon>Eukaryota</taxon>
        <taxon>Sar</taxon>
        <taxon>Alveolata</taxon>
        <taxon>Ciliophora</taxon>
        <taxon>Intramacronucleata</taxon>
        <taxon>Spirotrichea</taxon>
        <taxon>Stichotrichia</taxon>
        <taxon>Sporadotrichida</taxon>
        <taxon>Halteriidae</taxon>
        <taxon>Halteria</taxon>
    </lineage>
</organism>
<dbReference type="EMBL" id="RRYP01011021">
    <property type="protein sequence ID" value="TNV78017.1"/>
    <property type="molecule type" value="Genomic_DNA"/>
</dbReference>
<evidence type="ECO:0000313" key="2">
    <source>
        <dbReference type="EMBL" id="TNV78017.1"/>
    </source>
</evidence>
<evidence type="ECO:0000256" key="1">
    <source>
        <dbReference type="SAM" id="Phobius"/>
    </source>
</evidence>
<reference evidence="2" key="1">
    <citation type="submission" date="2019-06" db="EMBL/GenBank/DDBJ databases">
        <authorList>
            <person name="Zheng W."/>
        </authorList>
    </citation>
    <scope>NUCLEOTIDE SEQUENCE</scope>
    <source>
        <strain evidence="2">QDHG01</strain>
    </source>
</reference>
<comment type="caution">
    <text evidence="2">The sequence shown here is derived from an EMBL/GenBank/DDBJ whole genome shotgun (WGS) entry which is preliminary data.</text>
</comment>
<feature type="transmembrane region" description="Helical" evidence="1">
    <location>
        <begin position="35"/>
        <end position="54"/>
    </location>
</feature>
<feature type="transmembrane region" description="Helical" evidence="1">
    <location>
        <begin position="89"/>
        <end position="121"/>
    </location>
</feature>
<protein>
    <submittedName>
        <fullName evidence="2">Uncharacterized protein</fullName>
    </submittedName>
</protein>
<keyword evidence="1" id="KW-0812">Transmembrane</keyword>
<keyword evidence="1" id="KW-0472">Membrane</keyword>
<proteinExistence type="predicted"/>
<keyword evidence="3" id="KW-1185">Reference proteome</keyword>
<keyword evidence="1" id="KW-1133">Transmembrane helix</keyword>
<dbReference type="AlphaFoldDB" id="A0A8J8T0T5"/>
<evidence type="ECO:0000313" key="3">
    <source>
        <dbReference type="Proteomes" id="UP000785679"/>
    </source>
</evidence>
<name>A0A8J8T0T5_HALGN</name>